<accession>A0A1R3IEC2</accession>
<name>A0A1R3IEC2_COCAP</name>
<organism evidence="2 3">
    <name type="scientific">Corchorus capsularis</name>
    <name type="common">Jute</name>
    <dbReference type="NCBI Taxonomy" id="210143"/>
    <lineage>
        <taxon>Eukaryota</taxon>
        <taxon>Viridiplantae</taxon>
        <taxon>Streptophyta</taxon>
        <taxon>Embryophyta</taxon>
        <taxon>Tracheophyta</taxon>
        <taxon>Spermatophyta</taxon>
        <taxon>Magnoliopsida</taxon>
        <taxon>eudicotyledons</taxon>
        <taxon>Gunneridae</taxon>
        <taxon>Pentapetalae</taxon>
        <taxon>rosids</taxon>
        <taxon>malvids</taxon>
        <taxon>Malvales</taxon>
        <taxon>Malvaceae</taxon>
        <taxon>Grewioideae</taxon>
        <taxon>Apeibeae</taxon>
        <taxon>Corchorus</taxon>
    </lineage>
</organism>
<gene>
    <name evidence="2" type="ORF">CCACVL1_12687</name>
</gene>
<proteinExistence type="predicted"/>
<feature type="region of interest" description="Disordered" evidence="1">
    <location>
        <begin position="1"/>
        <end position="23"/>
    </location>
</feature>
<dbReference type="EMBL" id="AWWV01010235">
    <property type="protein sequence ID" value="OMO80938.1"/>
    <property type="molecule type" value="Genomic_DNA"/>
</dbReference>
<sequence length="88" mass="9947">MISQGDGTTEKGPQIGPREFFGPDQPNYSGLLCQPNMARLNKLAARQKSWPPAMVCLESYPPPVKKPQQDSRFLQCLIHYCLLKPMEK</sequence>
<comment type="caution">
    <text evidence="2">The sequence shown here is derived from an EMBL/GenBank/DDBJ whole genome shotgun (WGS) entry which is preliminary data.</text>
</comment>
<evidence type="ECO:0000313" key="3">
    <source>
        <dbReference type="Proteomes" id="UP000188268"/>
    </source>
</evidence>
<dbReference type="Proteomes" id="UP000188268">
    <property type="component" value="Unassembled WGS sequence"/>
</dbReference>
<keyword evidence="3" id="KW-1185">Reference proteome</keyword>
<dbReference type="Gramene" id="OMO80938">
    <property type="protein sequence ID" value="OMO80938"/>
    <property type="gene ID" value="CCACVL1_12687"/>
</dbReference>
<protein>
    <submittedName>
        <fullName evidence="2">Uncharacterized protein</fullName>
    </submittedName>
</protein>
<reference evidence="2 3" key="1">
    <citation type="submission" date="2013-09" db="EMBL/GenBank/DDBJ databases">
        <title>Corchorus capsularis genome sequencing.</title>
        <authorList>
            <person name="Alam M."/>
            <person name="Haque M.S."/>
            <person name="Islam M.S."/>
            <person name="Emdad E.M."/>
            <person name="Islam M.M."/>
            <person name="Ahmed B."/>
            <person name="Halim A."/>
            <person name="Hossen Q.M.M."/>
            <person name="Hossain M.Z."/>
            <person name="Ahmed R."/>
            <person name="Khan M.M."/>
            <person name="Islam R."/>
            <person name="Rashid M.M."/>
            <person name="Khan S.A."/>
            <person name="Rahman M.S."/>
            <person name="Alam M."/>
        </authorList>
    </citation>
    <scope>NUCLEOTIDE SEQUENCE [LARGE SCALE GENOMIC DNA]</scope>
    <source>
        <strain evidence="3">cv. CVL-1</strain>
        <tissue evidence="2">Whole seedling</tissue>
    </source>
</reference>
<evidence type="ECO:0000313" key="2">
    <source>
        <dbReference type="EMBL" id="OMO80938.1"/>
    </source>
</evidence>
<dbReference type="AlphaFoldDB" id="A0A1R3IEC2"/>
<evidence type="ECO:0000256" key="1">
    <source>
        <dbReference type="SAM" id="MobiDB-lite"/>
    </source>
</evidence>